<sequence length="94" mass="10747">MKNLSVNNKECLLLEFSNEDGALAIAYKCWLTRKLTNADLEQIISEEEMVEITWPKCDITPVTRKFKNTIQGLSEADWAPYVVKILGFGGNKFY</sequence>
<proteinExistence type="predicted"/>
<accession>A0A232ELG1</accession>
<reference evidence="1 2" key="1">
    <citation type="journal article" date="2017" name="Curr. Biol.">
        <title>The Evolution of Venom by Co-option of Single-Copy Genes.</title>
        <authorList>
            <person name="Martinson E.O."/>
            <person name="Mrinalini"/>
            <person name="Kelkar Y.D."/>
            <person name="Chang C.H."/>
            <person name="Werren J.H."/>
        </authorList>
    </citation>
    <scope>NUCLEOTIDE SEQUENCE [LARGE SCALE GENOMIC DNA]</scope>
    <source>
        <strain evidence="1 2">Alberta</strain>
        <tissue evidence="1">Whole body</tissue>
    </source>
</reference>
<name>A0A232ELG1_9HYME</name>
<dbReference type="AlphaFoldDB" id="A0A232ELG1"/>
<evidence type="ECO:0000313" key="1">
    <source>
        <dbReference type="EMBL" id="OXU19185.1"/>
    </source>
</evidence>
<comment type="caution">
    <text evidence="1">The sequence shown here is derived from an EMBL/GenBank/DDBJ whole genome shotgun (WGS) entry which is preliminary data.</text>
</comment>
<dbReference type="OrthoDB" id="7555136at2759"/>
<dbReference type="Proteomes" id="UP000215335">
    <property type="component" value="Unassembled WGS sequence"/>
</dbReference>
<dbReference type="EMBL" id="NNAY01003565">
    <property type="protein sequence ID" value="OXU19185.1"/>
    <property type="molecule type" value="Genomic_DNA"/>
</dbReference>
<keyword evidence="2" id="KW-1185">Reference proteome</keyword>
<gene>
    <name evidence="1" type="ORF">TSAR_002222</name>
</gene>
<protein>
    <submittedName>
        <fullName evidence="1">Uncharacterized protein</fullName>
    </submittedName>
</protein>
<evidence type="ECO:0000313" key="2">
    <source>
        <dbReference type="Proteomes" id="UP000215335"/>
    </source>
</evidence>
<organism evidence="1 2">
    <name type="scientific">Trichomalopsis sarcophagae</name>
    <dbReference type="NCBI Taxonomy" id="543379"/>
    <lineage>
        <taxon>Eukaryota</taxon>
        <taxon>Metazoa</taxon>
        <taxon>Ecdysozoa</taxon>
        <taxon>Arthropoda</taxon>
        <taxon>Hexapoda</taxon>
        <taxon>Insecta</taxon>
        <taxon>Pterygota</taxon>
        <taxon>Neoptera</taxon>
        <taxon>Endopterygota</taxon>
        <taxon>Hymenoptera</taxon>
        <taxon>Apocrita</taxon>
        <taxon>Proctotrupomorpha</taxon>
        <taxon>Chalcidoidea</taxon>
        <taxon>Pteromalidae</taxon>
        <taxon>Pteromalinae</taxon>
        <taxon>Trichomalopsis</taxon>
    </lineage>
</organism>